<organism evidence="2">
    <name type="scientific">uncultured Microvirga sp</name>
    <dbReference type="NCBI Taxonomy" id="412392"/>
    <lineage>
        <taxon>Bacteria</taxon>
        <taxon>Pseudomonadati</taxon>
        <taxon>Pseudomonadota</taxon>
        <taxon>Alphaproteobacteria</taxon>
        <taxon>Hyphomicrobiales</taxon>
        <taxon>Methylobacteriaceae</taxon>
        <taxon>Microvirga</taxon>
        <taxon>environmental samples</taxon>
    </lineage>
</organism>
<feature type="region of interest" description="Disordered" evidence="1">
    <location>
        <begin position="1"/>
        <end position="69"/>
    </location>
</feature>
<proteinExistence type="predicted"/>
<feature type="compositionally biased region" description="Basic and acidic residues" evidence="1">
    <location>
        <begin position="28"/>
        <end position="42"/>
    </location>
</feature>
<evidence type="ECO:0000313" key="2">
    <source>
        <dbReference type="EMBL" id="CAA9308878.1"/>
    </source>
</evidence>
<gene>
    <name evidence="2" type="ORF">AVDCRST_MAG90-442</name>
</gene>
<name>A0A6J4KKW0_9HYPH</name>
<feature type="non-terminal residue" evidence="2">
    <location>
        <position position="1"/>
    </location>
</feature>
<dbReference type="AlphaFoldDB" id="A0A6J4KKW0"/>
<reference evidence="2" key="1">
    <citation type="submission" date="2020-02" db="EMBL/GenBank/DDBJ databases">
        <authorList>
            <person name="Meier V. D."/>
        </authorList>
    </citation>
    <scope>NUCLEOTIDE SEQUENCE</scope>
    <source>
        <strain evidence="2">AVDCRST_MAG90</strain>
    </source>
</reference>
<sequence length="69" mass="7490">GRAHRRAGSMARAKASTGAELFPTASVDRARRAGVRAHDQRASSRRGSSRTGNQSREFFAVDSPAKRHL</sequence>
<dbReference type="EMBL" id="CADCUC010000061">
    <property type="protein sequence ID" value="CAA9308878.1"/>
    <property type="molecule type" value="Genomic_DNA"/>
</dbReference>
<evidence type="ECO:0000256" key="1">
    <source>
        <dbReference type="SAM" id="MobiDB-lite"/>
    </source>
</evidence>
<feature type="non-terminal residue" evidence="2">
    <location>
        <position position="69"/>
    </location>
</feature>
<protein>
    <submittedName>
        <fullName evidence="2">Uncharacterized protein</fullName>
    </submittedName>
</protein>
<accession>A0A6J4KKW0</accession>